<dbReference type="SUPFAM" id="SSF55073">
    <property type="entry name" value="Nucleotide cyclase"/>
    <property type="match status" value="1"/>
</dbReference>
<evidence type="ECO:0000313" key="1">
    <source>
        <dbReference type="EMBL" id="AGV16804.1"/>
    </source>
</evidence>
<dbReference type="InterPro" id="IPR029787">
    <property type="entry name" value="Nucleotide_cyclase"/>
</dbReference>
<dbReference type="RefSeq" id="WP_017820450.1">
    <property type="nucleotide sequence ID" value="NC_022349.1"/>
</dbReference>
<name>A0A2I3C6L9_VIBAX</name>
<dbReference type="SUPFAM" id="SSF55781">
    <property type="entry name" value="GAF domain-like"/>
    <property type="match status" value="1"/>
</dbReference>
<evidence type="ECO:0000313" key="2">
    <source>
        <dbReference type="Proteomes" id="UP000016714"/>
    </source>
</evidence>
<evidence type="ECO:0008006" key="3">
    <source>
        <dbReference type="Google" id="ProtNLM"/>
    </source>
</evidence>
<organism evidence="1 2">
    <name type="scientific">Vibrio alginolyticus (strain ATCC 17749 / DSM 2171 / NBRC 15630 / NCIMB 1903 / NCTC 12160 / XII-53)</name>
    <dbReference type="NCBI Taxonomy" id="1219076"/>
    <lineage>
        <taxon>Bacteria</taxon>
        <taxon>Pseudomonadati</taxon>
        <taxon>Pseudomonadota</taxon>
        <taxon>Gammaproteobacteria</taxon>
        <taxon>Vibrionales</taxon>
        <taxon>Vibrionaceae</taxon>
        <taxon>Vibrio</taxon>
    </lineage>
</organism>
<reference evidence="1 2" key="1">
    <citation type="journal article" date="2015" name="Genome Announc.">
        <title>Complete genome sequence of Vibrio alginolyticus ATCC 17749.</title>
        <authorList>
            <person name="Liu X.F."/>
            <person name="Cao Y."/>
            <person name="Zhang H.L."/>
            <person name="Chen Y.J."/>
            <person name="Hu C.J."/>
        </authorList>
    </citation>
    <scope>NUCLEOTIDE SEQUENCE [LARGE SCALE GENOMIC DNA]</scope>
    <source>
        <strain evidence="2">ATCC 17749 / DSM 2171 / NBRC 15630 / NCIMB 1903 / NCTC 12160 / XII-53</strain>
    </source>
</reference>
<dbReference type="InterPro" id="IPR029016">
    <property type="entry name" value="GAF-like_dom_sf"/>
</dbReference>
<protein>
    <recommendedName>
        <fullName evidence="3">GGDEF domain-containing protein</fullName>
    </recommendedName>
</protein>
<proteinExistence type="predicted"/>
<dbReference type="HOGENOM" id="CLU_000445_11_32_6"/>
<gene>
    <name evidence="1" type="ORF">N646_0971</name>
</gene>
<dbReference type="EMBL" id="CP006718">
    <property type="protein sequence ID" value="AGV16804.1"/>
    <property type="molecule type" value="Genomic_DNA"/>
</dbReference>
<dbReference type="Gene3D" id="3.30.450.40">
    <property type="match status" value="1"/>
</dbReference>
<dbReference type="AlphaFoldDB" id="A0A2I3C6L9"/>
<sequence length="305" mass="34870">MFNSNTIDQAPFDSFEEASRFTLKYLHKKYGFGAWMLTRKNEEDWIILQVESDKYNIKELSTLVWSDSICSRMVQGNGPRWAPSVQAIENYKCAPINQQLSICSYVGIPICYPDGELFGTLCAIDTAVHKSIPSDGQATVELISKLLSNMLCMEIERNTAASRQMYHLPSQFKDAETGFFNRLGWSIFLEKEQSDVRTVGVPLYIIAIDALGILDESGDSYKSNLYNLCEILKNFQRGDNYIARLNDSIFTILVHDINTMDFNNLYHDLYKNISNLELQVKIGCKKHLYNKNLDDTVIEAIKYAQ</sequence>
<accession>A0A2I3C6L9</accession>
<dbReference type="Proteomes" id="UP000016714">
    <property type="component" value="Chromosome 1"/>
</dbReference>
<dbReference type="KEGG" id="vag:N646_0971"/>